<dbReference type="PANTHER" id="PTHR44858">
    <property type="entry name" value="TETRATRICOPEPTIDE REPEAT PROTEIN 6"/>
    <property type="match status" value="1"/>
</dbReference>
<gene>
    <name evidence="4" type="ORF">EL17_22940</name>
</gene>
<dbReference type="Proteomes" id="UP000027821">
    <property type="component" value="Unassembled WGS sequence"/>
</dbReference>
<evidence type="ECO:0000256" key="2">
    <source>
        <dbReference type="ARBA" id="ARBA00022803"/>
    </source>
</evidence>
<protein>
    <submittedName>
        <fullName evidence="4">Uncharacterized protein</fullName>
    </submittedName>
</protein>
<evidence type="ECO:0000313" key="5">
    <source>
        <dbReference type="Proteomes" id="UP000027821"/>
    </source>
</evidence>
<keyword evidence="1" id="KW-0677">Repeat</keyword>
<feature type="repeat" description="TPR" evidence="3">
    <location>
        <begin position="104"/>
        <end position="137"/>
    </location>
</feature>
<dbReference type="Pfam" id="PF13414">
    <property type="entry name" value="TPR_11"/>
    <property type="match status" value="1"/>
</dbReference>
<dbReference type="eggNOG" id="COG0457">
    <property type="taxonomic scope" value="Bacteria"/>
</dbReference>
<proteinExistence type="predicted"/>
<dbReference type="SMART" id="SM00028">
    <property type="entry name" value="TPR"/>
    <property type="match status" value="4"/>
</dbReference>
<evidence type="ECO:0000256" key="1">
    <source>
        <dbReference type="ARBA" id="ARBA00022737"/>
    </source>
</evidence>
<dbReference type="InterPro" id="IPR019734">
    <property type="entry name" value="TPR_rpt"/>
</dbReference>
<dbReference type="PROSITE" id="PS50005">
    <property type="entry name" value="TPR"/>
    <property type="match status" value="2"/>
</dbReference>
<sequence>MMDKIILTVSLLLVVVFHAAAQKEYEVNIEDREEAISLTQKGLQHIEAGNFLAAIADLEKAISVDGTFHPAYINLYKAYNQTNVDKSKLLTILEEGTYIFEEDDELTYYLGYLFYEKQDYAHAIKLFTRAIGYSKINGEDFHQVYGYHFNRGNAYLKTKEFQRAITDYDYALQLSPGNPDILTNRGIAYYQVKNKDEACKNWNKSVSEGGMTAQKYIKQFCR</sequence>
<name>A0A074L7P4_9BACT</name>
<feature type="repeat" description="TPR" evidence="3">
    <location>
        <begin position="145"/>
        <end position="178"/>
    </location>
</feature>
<reference evidence="4 5" key="1">
    <citation type="submission" date="2014-04" db="EMBL/GenBank/DDBJ databases">
        <title>Characterization and application of a salt tolerant electro-active bacterium.</title>
        <authorList>
            <person name="Yang L."/>
            <person name="Wei S."/>
            <person name="Tay Q.X.M."/>
        </authorList>
    </citation>
    <scope>NUCLEOTIDE SEQUENCE [LARGE SCALE GENOMIC DNA]</scope>
    <source>
        <strain evidence="4 5">LY1</strain>
    </source>
</reference>
<accession>A0A074L7P4</accession>
<dbReference type="SUPFAM" id="SSF48452">
    <property type="entry name" value="TPR-like"/>
    <property type="match status" value="2"/>
</dbReference>
<dbReference type="AlphaFoldDB" id="A0A074L7P4"/>
<keyword evidence="2 3" id="KW-0802">TPR repeat</keyword>
<keyword evidence="5" id="KW-1185">Reference proteome</keyword>
<dbReference type="Gene3D" id="1.25.40.10">
    <property type="entry name" value="Tetratricopeptide repeat domain"/>
    <property type="match status" value="2"/>
</dbReference>
<evidence type="ECO:0000313" key="4">
    <source>
        <dbReference type="EMBL" id="KEO75878.1"/>
    </source>
</evidence>
<dbReference type="InterPro" id="IPR011990">
    <property type="entry name" value="TPR-like_helical_dom_sf"/>
</dbReference>
<dbReference type="PANTHER" id="PTHR44858:SF1">
    <property type="entry name" value="UDP-N-ACETYLGLUCOSAMINE--PEPTIDE N-ACETYLGLUCOSAMINYLTRANSFERASE SPINDLY-RELATED"/>
    <property type="match status" value="1"/>
</dbReference>
<comment type="caution">
    <text evidence="4">The sequence shown here is derived from an EMBL/GenBank/DDBJ whole genome shotgun (WGS) entry which is preliminary data.</text>
</comment>
<evidence type="ECO:0000256" key="3">
    <source>
        <dbReference type="PROSITE-ProRule" id="PRU00339"/>
    </source>
</evidence>
<dbReference type="InterPro" id="IPR050498">
    <property type="entry name" value="Ycf3"/>
</dbReference>
<dbReference type="RefSeq" id="WP_240485907.1">
    <property type="nucleotide sequence ID" value="NZ_JMIH01000004.1"/>
</dbReference>
<dbReference type="STRING" id="1048983.EL17_22940"/>
<dbReference type="EMBL" id="JMIH01000004">
    <property type="protein sequence ID" value="KEO75878.1"/>
    <property type="molecule type" value="Genomic_DNA"/>
</dbReference>
<organism evidence="4 5">
    <name type="scientific">Anditalea andensis</name>
    <dbReference type="NCBI Taxonomy" id="1048983"/>
    <lineage>
        <taxon>Bacteria</taxon>
        <taxon>Pseudomonadati</taxon>
        <taxon>Bacteroidota</taxon>
        <taxon>Cytophagia</taxon>
        <taxon>Cytophagales</taxon>
        <taxon>Cytophagaceae</taxon>
        <taxon>Anditalea</taxon>
    </lineage>
</organism>